<evidence type="ECO:0000259" key="14">
    <source>
        <dbReference type="Pfam" id="PF02773"/>
    </source>
</evidence>
<name>A0A9D1N9P0_9FIRM</name>
<evidence type="ECO:0000256" key="6">
    <source>
        <dbReference type="ARBA" id="ARBA00022741"/>
    </source>
</evidence>
<comment type="caution">
    <text evidence="15">The sequence shown here is derived from an EMBL/GenBank/DDBJ whole genome shotgun (WGS) entry which is preliminary data.</text>
</comment>
<keyword evidence="5 10" id="KW-0479">Metal-binding</keyword>
<feature type="binding site" description="in other chain" evidence="10">
    <location>
        <begin position="240"/>
        <end position="241"/>
    </location>
    <ligand>
        <name>ATP</name>
        <dbReference type="ChEBI" id="CHEBI:30616"/>
        <note>ligand shared between two neighboring subunits</note>
    </ligand>
</feature>
<feature type="binding site" description="in other chain" evidence="10">
    <location>
        <position position="18"/>
    </location>
    <ligand>
        <name>ATP</name>
        <dbReference type="ChEBI" id="CHEBI:30616"/>
        <note>ligand shared between two neighboring subunits</note>
    </ligand>
</feature>
<gene>
    <name evidence="10" type="primary">metK</name>
    <name evidence="15" type="ORF">IAC73_04680</name>
</gene>
<comment type="pathway">
    <text evidence="1 10">Amino-acid biosynthesis; S-adenosyl-L-methionine biosynthesis; S-adenosyl-L-methionine from L-methionine: step 1/1.</text>
</comment>
<comment type="catalytic activity">
    <reaction evidence="10">
        <text>L-methionine + ATP + H2O = S-adenosyl-L-methionine + phosphate + diphosphate</text>
        <dbReference type="Rhea" id="RHEA:21080"/>
        <dbReference type="ChEBI" id="CHEBI:15377"/>
        <dbReference type="ChEBI" id="CHEBI:30616"/>
        <dbReference type="ChEBI" id="CHEBI:33019"/>
        <dbReference type="ChEBI" id="CHEBI:43474"/>
        <dbReference type="ChEBI" id="CHEBI:57844"/>
        <dbReference type="ChEBI" id="CHEBI:59789"/>
        <dbReference type="EC" id="2.5.1.6"/>
    </reaction>
</comment>
<accession>A0A9D1N9P0</accession>
<keyword evidence="8 10" id="KW-0460">Magnesium</keyword>
<evidence type="ECO:0000256" key="10">
    <source>
        <dbReference type="HAMAP-Rule" id="MF_00086"/>
    </source>
</evidence>
<evidence type="ECO:0000256" key="5">
    <source>
        <dbReference type="ARBA" id="ARBA00022723"/>
    </source>
</evidence>
<evidence type="ECO:0000256" key="11">
    <source>
        <dbReference type="RuleBase" id="RU004462"/>
    </source>
</evidence>
<evidence type="ECO:0000256" key="8">
    <source>
        <dbReference type="ARBA" id="ARBA00022842"/>
    </source>
</evidence>
<dbReference type="InterPro" id="IPR022636">
    <property type="entry name" value="S-AdoMet_synthetase_sfam"/>
</dbReference>
<dbReference type="PIRSF" id="PIRSF000497">
    <property type="entry name" value="MAT"/>
    <property type="match status" value="1"/>
</dbReference>
<evidence type="ECO:0000256" key="7">
    <source>
        <dbReference type="ARBA" id="ARBA00022840"/>
    </source>
</evidence>
<dbReference type="SUPFAM" id="SSF55973">
    <property type="entry name" value="S-adenosylmethionine synthetase"/>
    <property type="match status" value="3"/>
</dbReference>
<dbReference type="InterPro" id="IPR022629">
    <property type="entry name" value="S-AdoMet_synt_central"/>
</dbReference>
<dbReference type="Pfam" id="PF00438">
    <property type="entry name" value="S-AdoMet_synt_N"/>
    <property type="match status" value="1"/>
</dbReference>
<evidence type="ECO:0000313" key="15">
    <source>
        <dbReference type="EMBL" id="HIU99116.1"/>
    </source>
</evidence>
<dbReference type="EMBL" id="DVOE01000071">
    <property type="protein sequence ID" value="HIU99116.1"/>
    <property type="molecule type" value="Genomic_DNA"/>
</dbReference>
<dbReference type="GO" id="GO:0005524">
    <property type="term" value="F:ATP binding"/>
    <property type="evidence" value="ECO:0007669"/>
    <property type="project" value="UniProtKB-UniRule"/>
</dbReference>
<sequence length="396" mass="42763">MSAPAGKLFTSESVTEGHPDKVCDQIADAVLDDILEKDPAARVAVEVCATTGMVMVFGEMTTAHYCDIPAIARAVIKDVGYDDSSLGFDYKTCAVLTSIKEQSPDIARGVNEASDYVGCDEFDKQGAGDQGMMFGYATDETPELMPLPIVLAHAVTMRLTEARKSGEISWLRPDGKSQVTVEYEGDVPKRVDTVVVSAQHSDSVDQATIEREIVEKVIKKAIPARYLDKKTRFFVNPTGRFVVGGPAGDSGLTGRKIIVDTYGGYCPHGGGALSGKDPSKVDRSGLYMARYICKNLVAAGVCKRVELEVAYAIGRARPVSVYVDTFGTGVVGDDSVAKIVSEVFDLRPGAVIKNLRLARPIYRAAANYGHLGRGDFPWEKTDKIDEIAKELAKYTI</sequence>
<dbReference type="PROSITE" id="PS00376">
    <property type="entry name" value="ADOMET_SYNTHASE_1"/>
    <property type="match status" value="1"/>
</dbReference>
<dbReference type="InterPro" id="IPR022628">
    <property type="entry name" value="S-AdoMet_synt_N"/>
</dbReference>
<feature type="binding site" description="in other chain" evidence="10">
    <location>
        <begin position="255"/>
        <end position="256"/>
    </location>
    <ligand>
        <name>ATP</name>
        <dbReference type="ChEBI" id="CHEBI:30616"/>
        <note>ligand shared between two neighboring subunits</note>
    </ligand>
</feature>
<feature type="binding site" evidence="10">
    <location>
        <position position="272"/>
    </location>
    <ligand>
        <name>ATP</name>
        <dbReference type="ChEBI" id="CHEBI:30616"/>
        <note>ligand shared between two neighboring subunits</note>
    </ligand>
</feature>
<dbReference type="FunFam" id="3.30.300.10:FF:000003">
    <property type="entry name" value="S-adenosylmethionine synthase"/>
    <property type="match status" value="1"/>
</dbReference>
<keyword evidence="4 10" id="KW-0808">Transferase</keyword>
<comment type="cofactor">
    <cofactor evidence="10">
        <name>K(+)</name>
        <dbReference type="ChEBI" id="CHEBI:29103"/>
    </cofactor>
    <text evidence="10">Binds 1 potassium ion per subunit.</text>
</comment>
<comment type="similarity">
    <text evidence="2 10 11">Belongs to the AdoMet synthase family.</text>
</comment>
<comment type="subcellular location">
    <subcellularLocation>
        <location evidence="10">Cytoplasm</location>
    </subcellularLocation>
</comment>
<feature type="binding site" description="in other chain" evidence="10">
    <location>
        <position position="59"/>
    </location>
    <ligand>
        <name>L-methionine</name>
        <dbReference type="ChEBI" id="CHEBI:57844"/>
        <note>ligand shared between two neighboring subunits</note>
    </ligand>
</feature>
<keyword evidence="6 10" id="KW-0547">Nucleotide-binding</keyword>
<evidence type="ECO:0000256" key="2">
    <source>
        <dbReference type="ARBA" id="ARBA00009685"/>
    </source>
</evidence>
<keyword evidence="7 10" id="KW-0067">ATP-binding</keyword>
<feature type="binding site" evidence="10">
    <location>
        <position position="46"/>
    </location>
    <ligand>
        <name>K(+)</name>
        <dbReference type="ChEBI" id="CHEBI:29103"/>
    </ligand>
</feature>
<evidence type="ECO:0000313" key="16">
    <source>
        <dbReference type="Proteomes" id="UP000886857"/>
    </source>
</evidence>
<feature type="binding site" evidence="10">
    <location>
        <position position="249"/>
    </location>
    <ligand>
        <name>L-methionine</name>
        <dbReference type="ChEBI" id="CHEBI:57844"/>
        <note>ligand shared between two neighboring subunits</note>
    </ligand>
</feature>
<feature type="binding site" description="in other chain" evidence="10">
    <location>
        <position position="280"/>
    </location>
    <ligand>
        <name>L-methionine</name>
        <dbReference type="ChEBI" id="CHEBI:57844"/>
        <note>ligand shared between two neighboring subunits</note>
    </ligand>
</feature>
<proteinExistence type="inferred from homology"/>
<evidence type="ECO:0000259" key="12">
    <source>
        <dbReference type="Pfam" id="PF00438"/>
    </source>
</evidence>
<keyword evidence="9 10" id="KW-0630">Potassium</keyword>
<dbReference type="GO" id="GO:0004478">
    <property type="term" value="F:methionine adenosyltransferase activity"/>
    <property type="evidence" value="ECO:0007669"/>
    <property type="project" value="UniProtKB-UniRule"/>
</dbReference>
<feature type="domain" description="S-adenosylmethionine synthetase C-terminal" evidence="14">
    <location>
        <begin position="243"/>
        <end position="380"/>
    </location>
</feature>
<dbReference type="InterPro" id="IPR002133">
    <property type="entry name" value="S-AdoMet_synthetase"/>
</dbReference>
<dbReference type="EC" id="2.5.1.6" evidence="10"/>
<feature type="domain" description="S-adenosylmethionine synthetase central" evidence="13">
    <location>
        <begin position="124"/>
        <end position="241"/>
    </location>
</feature>
<dbReference type="NCBIfam" id="TIGR01034">
    <property type="entry name" value="metK"/>
    <property type="match status" value="1"/>
</dbReference>
<dbReference type="GO" id="GO:0005737">
    <property type="term" value="C:cytoplasm"/>
    <property type="evidence" value="ECO:0007669"/>
    <property type="project" value="UniProtKB-SubCell"/>
</dbReference>
<reference evidence="15" key="2">
    <citation type="journal article" date="2021" name="PeerJ">
        <title>Extensive microbial diversity within the chicken gut microbiome revealed by metagenomics and culture.</title>
        <authorList>
            <person name="Gilroy R."/>
            <person name="Ravi A."/>
            <person name="Getino M."/>
            <person name="Pursley I."/>
            <person name="Horton D.L."/>
            <person name="Alikhan N.F."/>
            <person name="Baker D."/>
            <person name="Gharbi K."/>
            <person name="Hall N."/>
            <person name="Watson M."/>
            <person name="Adriaenssens E.M."/>
            <person name="Foster-Nyarko E."/>
            <person name="Jarju S."/>
            <person name="Secka A."/>
            <person name="Antonio M."/>
            <person name="Oren A."/>
            <person name="Chaudhuri R.R."/>
            <person name="La Ragione R."/>
            <person name="Hildebrand F."/>
            <person name="Pallen M.J."/>
        </authorList>
    </citation>
    <scope>NUCLEOTIDE SEQUENCE</scope>
    <source>
        <strain evidence="15">10406</strain>
    </source>
</reference>
<feature type="binding site" evidence="10">
    <location>
        <position position="249"/>
    </location>
    <ligand>
        <name>ATP</name>
        <dbReference type="ChEBI" id="CHEBI:30616"/>
        <note>ligand shared between two neighboring subunits</note>
    </ligand>
</feature>
<organism evidence="15 16">
    <name type="scientific">Candidatus Limadaptatus stercoripullorum</name>
    <dbReference type="NCBI Taxonomy" id="2840846"/>
    <lineage>
        <taxon>Bacteria</taxon>
        <taxon>Bacillati</taxon>
        <taxon>Bacillota</taxon>
        <taxon>Clostridia</taxon>
        <taxon>Eubacteriales</taxon>
        <taxon>Candidatus Limadaptatus</taxon>
    </lineage>
</organism>
<dbReference type="Pfam" id="PF02772">
    <property type="entry name" value="S-AdoMet_synt_M"/>
    <property type="match status" value="1"/>
</dbReference>
<feature type="binding site" description="in other chain" evidence="10">
    <location>
        <position position="102"/>
    </location>
    <ligand>
        <name>L-methionine</name>
        <dbReference type="ChEBI" id="CHEBI:57844"/>
        <note>ligand shared between two neighboring subunits</note>
    </ligand>
</feature>
<evidence type="ECO:0000256" key="9">
    <source>
        <dbReference type="ARBA" id="ARBA00022958"/>
    </source>
</evidence>
<feature type="binding site" evidence="10">
    <location>
        <position position="276"/>
    </location>
    <ligand>
        <name>ATP</name>
        <dbReference type="ChEBI" id="CHEBI:30616"/>
        <note>ligand shared between two neighboring subunits</note>
    </ligand>
</feature>
<dbReference type="GO" id="GO:0000287">
    <property type="term" value="F:magnesium ion binding"/>
    <property type="evidence" value="ECO:0007669"/>
    <property type="project" value="UniProtKB-UniRule"/>
</dbReference>
<evidence type="ECO:0000256" key="4">
    <source>
        <dbReference type="ARBA" id="ARBA00022679"/>
    </source>
</evidence>
<evidence type="ECO:0000256" key="3">
    <source>
        <dbReference type="ARBA" id="ARBA00022563"/>
    </source>
</evidence>
<keyword evidence="10" id="KW-0963">Cytoplasm</keyword>
<protein>
    <recommendedName>
        <fullName evidence="10">S-adenosylmethionine synthase</fullName>
        <shortName evidence="10">AdoMet synthase</shortName>
        <ecNumber evidence="10">2.5.1.6</ecNumber>
    </recommendedName>
    <alternativeName>
        <fullName evidence="10">MAT</fullName>
    </alternativeName>
    <alternativeName>
        <fullName evidence="10">Methionine adenosyltransferase</fullName>
    </alternativeName>
</protein>
<dbReference type="Proteomes" id="UP000886857">
    <property type="component" value="Unassembled WGS sequence"/>
</dbReference>
<comment type="cofactor">
    <cofactor evidence="10">
        <name>Mg(2+)</name>
        <dbReference type="ChEBI" id="CHEBI:18420"/>
    </cofactor>
    <text evidence="10">Binds 2 divalent ions per subunit.</text>
</comment>
<dbReference type="InterPro" id="IPR022631">
    <property type="entry name" value="ADOMET_SYNTHASE_CS"/>
</dbReference>
<dbReference type="HAMAP" id="MF_00086">
    <property type="entry name" value="S_AdoMet_synth1"/>
    <property type="match status" value="1"/>
</dbReference>
<comment type="subunit">
    <text evidence="10">Homotetramer; dimer of dimers.</text>
</comment>
<feature type="domain" description="S-adenosylmethionine synthetase N-terminal" evidence="12">
    <location>
        <begin position="8"/>
        <end position="104"/>
    </location>
</feature>
<comment type="function">
    <text evidence="10">Catalyzes the formation of S-adenosylmethionine (AdoMet) from methionine and ATP. The overall synthetic reaction is composed of two sequential steps, AdoMet formation and the subsequent tripolyphosphate hydrolysis which occurs prior to release of AdoMet from the enzyme.</text>
</comment>
<keyword evidence="3 10" id="KW-0554">One-carbon metabolism</keyword>
<dbReference type="Gene3D" id="3.30.300.10">
    <property type="match status" value="3"/>
</dbReference>
<dbReference type="InterPro" id="IPR022630">
    <property type="entry name" value="S-AdoMet_synt_C"/>
</dbReference>
<feature type="binding site" evidence="10">
    <location>
        <position position="20"/>
    </location>
    <ligand>
        <name>Mg(2+)</name>
        <dbReference type="ChEBI" id="CHEBI:18420"/>
    </ligand>
</feature>
<feature type="binding site" description="in other chain" evidence="10">
    <location>
        <begin position="174"/>
        <end position="176"/>
    </location>
    <ligand>
        <name>ATP</name>
        <dbReference type="ChEBI" id="CHEBI:30616"/>
        <note>ligand shared between two neighboring subunits</note>
    </ligand>
</feature>
<dbReference type="AlphaFoldDB" id="A0A9D1N9P0"/>
<feature type="region of interest" description="Flexible loop" evidence="10">
    <location>
        <begin position="102"/>
        <end position="112"/>
    </location>
</feature>
<dbReference type="Pfam" id="PF02773">
    <property type="entry name" value="S-AdoMet_synt_C"/>
    <property type="match status" value="1"/>
</dbReference>
<evidence type="ECO:0000259" key="13">
    <source>
        <dbReference type="Pfam" id="PF02772"/>
    </source>
</evidence>
<dbReference type="GO" id="GO:0006730">
    <property type="term" value="P:one-carbon metabolic process"/>
    <property type="evidence" value="ECO:0007669"/>
    <property type="project" value="UniProtKB-KW"/>
</dbReference>
<dbReference type="CDD" id="cd18079">
    <property type="entry name" value="S-AdoMet_synt"/>
    <property type="match status" value="1"/>
</dbReference>
<evidence type="ECO:0000256" key="1">
    <source>
        <dbReference type="ARBA" id="ARBA00005224"/>
    </source>
</evidence>
<dbReference type="GO" id="GO:0006556">
    <property type="term" value="P:S-adenosylmethionine biosynthetic process"/>
    <property type="evidence" value="ECO:0007669"/>
    <property type="project" value="UniProtKB-UniRule"/>
</dbReference>
<reference evidence="15" key="1">
    <citation type="submission" date="2020-10" db="EMBL/GenBank/DDBJ databases">
        <authorList>
            <person name="Gilroy R."/>
        </authorList>
    </citation>
    <scope>NUCLEOTIDE SEQUENCE</scope>
    <source>
        <strain evidence="15">10406</strain>
    </source>
</reference>
<dbReference type="PANTHER" id="PTHR11964">
    <property type="entry name" value="S-ADENOSYLMETHIONINE SYNTHETASE"/>
    <property type="match status" value="1"/>
</dbReference>